<organism evidence="2">
    <name type="scientific">gut metagenome</name>
    <dbReference type="NCBI Taxonomy" id="749906"/>
    <lineage>
        <taxon>unclassified sequences</taxon>
        <taxon>metagenomes</taxon>
        <taxon>organismal metagenomes</taxon>
    </lineage>
</organism>
<name>J9FNK2_9ZZZZ</name>
<comment type="caution">
    <text evidence="2">The sequence shown here is derived from an EMBL/GenBank/DDBJ whole genome shotgun (WGS) entry which is preliminary data.</text>
</comment>
<evidence type="ECO:0000313" key="2">
    <source>
        <dbReference type="EMBL" id="EJW91162.1"/>
    </source>
</evidence>
<evidence type="ECO:0000256" key="1">
    <source>
        <dbReference type="SAM" id="Phobius"/>
    </source>
</evidence>
<keyword evidence="1" id="KW-1133">Transmembrane helix</keyword>
<dbReference type="AlphaFoldDB" id="J9FNK2"/>
<sequence>MDLLIIISLLVAGLLLFIVEVFLIPGTTLAAIASALCLLAGIGHAFYHLGMTAGFVTTGAAVIGCIVITLWFMRSKTVDRLSLKKSLDYRPNPLKGFHLEVGDEGVAITRLALVGNAEFKGHVFEVRSSDGLIDEQTPICVDRIVDGMVLVKKLK</sequence>
<feature type="transmembrane region" description="Helical" evidence="1">
    <location>
        <begin position="46"/>
        <end position="72"/>
    </location>
</feature>
<reference evidence="2" key="1">
    <citation type="journal article" date="2012" name="PLoS ONE">
        <title>Gene sets for utilization of primary and secondary nutrition supplies in the distal gut of endangered iberian lynx.</title>
        <authorList>
            <person name="Alcaide M."/>
            <person name="Messina E."/>
            <person name="Richter M."/>
            <person name="Bargiela R."/>
            <person name="Peplies J."/>
            <person name="Huws S.A."/>
            <person name="Newbold C.J."/>
            <person name="Golyshin P.N."/>
            <person name="Simon M.A."/>
            <person name="Lopez G."/>
            <person name="Yakimov M.M."/>
            <person name="Ferrer M."/>
        </authorList>
    </citation>
    <scope>NUCLEOTIDE SEQUENCE</scope>
</reference>
<dbReference type="InterPro" id="IPR052165">
    <property type="entry name" value="Membrane_assoc_protease"/>
</dbReference>
<dbReference type="PANTHER" id="PTHR33507:SF3">
    <property type="entry name" value="INNER MEMBRANE PROTEIN YBBJ"/>
    <property type="match status" value="1"/>
</dbReference>
<protein>
    <submittedName>
        <fullName evidence="2">Nodulation efficiency, NfeD</fullName>
    </submittedName>
</protein>
<keyword evidence="1" id="KW-0812">Transmembrane</keyword>
<proteinExistence type="predicted"/>
<dbReference type="PANTHER" id="PTHR33507">
    <property type="entry name" value="INNER MEMBRANE PROTEIN YBBJ"/>
    <property type="match status" value="1"/>
</dbReference>
<dbReference type="GO" id="GO:0005886">
    <property type="term" value="C:plasma membrane"/>
    <property type="evidence" value="ECO:0007669"/>
    <property type="project" value="TreeGrafter"/>
</dbReference>
<keyword evidence="1" id="KW-0472">Membrane</keyword>
<accession>J9FNK2</accession>
<dbReference type="EMBL" id="AMCI01008353">
    <property type="protein sequence ID" value="EJW91162.1"/>
    <property type="molecule type" value="Genomic_DNA"/>
</dbReference>
<gene>
    <name evidence="2" type="ORF">EVA_20719</name>
</gene>